<feature type="region of interest" description="Disordered" evidence="1">
    <location>
        <begin position="1"/>
        <end position="25"/>
    </location>
</feature>
<proteinExistence type="predicted"/>
<dbReference type="Pfam" id="PF07187">
    <property type="entry name" value="DUF1405"/>
    <property type="match status" value="1"/>
</dbReference>
<dbReference type="RefSeq" id="WP_318750588.1">
    <property type="nucleotide sequence ID" value="NZ_CP132508.1"/>
</dbReference>
<dbReference type="EMBL" id="CP132508">
    <property type="protein sequence ID" value="WPD18816.1"/>
    <property type="molecule type" value="Genomic_DNA"/>
</dbReference>
<name>A0ABZ0QN37_9FIRM</name>
<reference evidence="3 4" key="1">
    <citation type="submission" date="2023-08" db="EMBL/GenBank/DDBJ databases">
        <title>Genome sequence of Thermaerobacter compostii strain Ins1, a spore-forming filamentous bacterium isolated from a deep geothermal reservoir.</title>
        <authorList>
            <person name="Bregnard D."/>
            <person name="Gonzalez D."/>
            <person name="Junier P."/>
        </authorList>
    </citation>
    <scope>NUCLEOTIDE SEQUENCE [LARGE SCALE GENOMIC DNA]</scope>
    <source>
        <strain evidence="3 4">Ins1</strain>
    </source>
</reference>
<organism evidence="3 4">
    <name type="scientific">Thermaerobacter composti</name>
    <dbReference type="NCBI Taxonomy" id="554949"/>
    <lineage>
        <taxon>Bacteria</taxon>
        <taxon>Bacillati</taxon>
        <taxon>Bacillota</taxon>
        <taxon>Clostridia</taxon>
        <taxon>Eubacteriales</taxon>
        <taxon>Clostridiales Family XVII. Incertae Sedis</taxon>
        <taxon>Thermaerobacter</taxon>
    </lineage>
</organism>
<feature type="transmembrane region" description="Helical" evidence="2">
    <location>
        <begin position="198"/>
        <end position="218"/>
    </location>
</feature>
<keyword evidence="2" id="KW-0812">Transmembrane</keyword>
<dbReference type="PANTHER" id="PTHR40042:SF1">
    <property type="entry name" value="DUF1405 DOMAIN-CONTAINING PROTEIN"/>
    <property type="match status" value="1"/>
</dbReference>
<keyword evidence="4" id="KW-1185">Reference proteome</keyword>
<gene>
    <name evidence="3" type="ORF">Q5761_10690</name>
</gene>
<protein>
    <submittedName>
        <fullName evidence="3">DUF1405 domain-containing protein</fullName>
    </submittedName>
</protein>
<evidence type="ECO:0000256" key="2">
    <source>
        <dbReference type="SAM" id="Phobius"/>
    </source>
</evidence>
<feature type="compositionally biased region" description="Gly residues" evidence="1">
    <location>
        <begin position="13"/>
        <end position="22"/>
    </location>
</feature>
<feature type="transmembrane region" description="Helical" evidence="2">
    <location>
        <begin position="112"/>
        <end position="133"/>
    </location>
</feature>
<dbReference type="InterPro" id="IPR009845">
    <property type="entry name" value="DUF1405"/>
</dbReference>
<dbReference type="PANTHER" id="PTHR40042">
    <property type="entry name" value="HYPOTHETICAL MEMBRANE SPANNING PROTEIN"/>
    <property type="match status" value="1"/>
</dbReference>
<dbReference type="Proteomes" id="UP001304683">
    <property type="component" value="Chromosome"/>
</dbReference>
<accession>A0ABZ0QN37</accession>
<evidence type="ECO:0000313" key="4">
    <source>
        <dbReference type="Proteomes" id="UP001304683"/>
    </source>
</evidence>
<evidence type="ECO:0000313" key="3">
    <source>
        <dbReference type="EMBL" id="WPD18816.1"/>
    </source>
</evidence>
<evidence type="ECO:0000256" key="1">
    <source>
        <dbReference type="SAM" id="MobiDB-lite"/>
    </source>
</evidence>
<sequence length="229" mass="23806">MMGRDGDRSQPGQGSGHPGVGAGAPRRPGHRLAAAALVWLGRLPASRPATALLVLVNAVGSIWGFWWYRDQLLATPAWQWPVVPDSPTASTLFTVVLVLQLAGRPVPALASWAYLVMIKYGLWTVVVLGGYALRAGFVDGEAALLIASHAGMALEALLYLRAYPGSLRGVGAATAWSLFNDAVDYLAGLHPTLPGPEVWGLAAASAPLLTGLGAAAVLHGARRARPAGP</sequence>
<feature type="transmembrane region" description="Helical" evidence="2">
    <location>
        <begin position="49"/>
        <end position="68"/>
    </location>
</feature>
<keyword evidence="2" id="KW-0472">Membrane</keyword>
<keyword evidence="2" id="KW-1133">Transmembrane helix</keyword>